<dbReference type="PANTHER" id="PTHR47510">
    <property type="entry name" value="REVERSE TRANSCRIPTASE DOMAIN-CONTAINING PROTEIN"/>
    <property type="match status" value="1"/>
</dbReference>
<dbReference type="PANTHER" id="PTHR47510:SF3">
    <property type="entry name" value="ENDO_EXONUCLEASE_PHOSPHATASE DOMAIN-CONTAINING PROTEIN"/>
    <property type="match status" value="1"/>
</dbReference>
<name>A0AA47ML83_MERPO</name>
<protein>
    <submittedName>
        <fullName evidence="2">Uncharacterized protein</fullName>
    </submittedName>
</protein>
<feature type="region of interest" description="Disordered" evidence="1">
    <location>
        <begin position="1"/>
        <end position="32"/>
    </location>
</feature>
<organism evidence="2 3">
    <name type="scientific">Merluccius polli</name>
    <name type="common">Benguela hake</name>
    <name type="synonym">Merluccius cadenati</name>
    <dbReference type="NCBI Taxonomy" id="89951"/>
    <lineage>
        <taxon>Eukaryota</taxon>
        <taxon>Metazoa</taxon>
        <taxon>Chordata</taxon>
        <taxon>Craniata</taxon>
        <taxon>Vertebrata</taxon>
        <taxon>Euteleostomi</taxon>
        <taxon>Actinopterygii</taxon>
        <taxon>Neopterygii</taxon>
        <taxon>Teleostei</taxon>
        <taxon>Neoteleostei</taxon>
        <taxon>Acanthomorphata</taxon>
        <taxon>Zeiogadaria</taxon>
        <taxon>Gadariae</taxon>
        <taxon>Gadiformes</taxon>
        <taxon>Gadoidei</taxon>
        <taxon>Merlucciidae</taxon>
        <taxon>Merluccius</taxon>
    </lineage>
</organism>
<proteinExistence type="predicted"/>
<evidence type="ECO:0000313" key="2">
    <source>
        <dbReference type="EMBL" id="KAK0142423.1"/>
    </source>
</evidence>
<reference evidence="2" key="1">
    <citation type="journal article" date="2023" name="Front. Mar. Sci.">
        <title>A new Merluccius polli reference genome to investigate the effects of global change in West African waters.</title>
        <authorList>
            <person name="Mateo J.L."/>
            <person name="Blanco-Fernandez C."/>
            <person name="Garcia-Vazquez E."/>
            <person name="Machado-Schiaffino G."/>
        </authorList>
    </citation>
    <scope>NUCLEOTIDE SEQUENCE</scope>
    <source>
        <strain evidence="2">C29</strain>
        <tissue evidence="2">Fin</tissue>
    </source>
</reference>
<accession>A0AA47ML83</accession>
<feature type="compositionally biased region" description="Basic residues" evidence="1">
    <location>
        <begin position="1"/>
        <end position="29"/>
    </location>
</feature>
<evidence type="ECO:0000256" key="1">
    <source>
        <dbReference type="SAM" id="MobiDB-lite"/>
    </source>
</evidence>
<sequence>MKRRKRRRERRQKRGCRSRVRARLSRQPHKPSLPSLFITNARSLPNKIEELELTISTQKNIQDCCVMVITETWLTPTIPAETIKLAGRIAHRADRTPDSTYRPRICTSGPTTKVLQVWPEGASEQLRDCFSDTDWTIFEEDNIDTYSASVLFYIKCCMENITTTKQIRVFPNNKPWMTRGVRLLLKTRNTAFQTGVQQYKAARANLKRGIKDAKAAYKQKIEDLFSSSDPRRAWQGIRHITRQNNTSSTISGSVLEAEQLNRFFARFEAEGMSTTSPAPDTNSQTLVLQPADVTRTLCRINTWKATGTDGVPGRVFRDCAAEKANPSQQHLRSFYRCSIESVLTYGILSWYGSSSAADRKTLQSTIKTAQNIINQQLPTMDTIFNSRCLQKTHNILKDPFHPANYLFELLPSGKRYRSIRSRTTRLINSFYPKAITILNSELKTNRPH</sequence>
<dbReference type="EMBL" id="JAOPHQ010003696">
    <property type="protein sequence ID" value="KAK0142423.1"/>
    <property type="molecule type" value="Genomic_DNA"/>
</dbReference>
<evidence type="ECO:0000313" key="3">
    <source>
        <dbReference type="Proteomes" id="UP001174136"/>
    </source>
</evidence>
<gene>
    <name evidence="2" type="ORF">N1851_019868</name>
</gene>
<dbReference type="AlphaFoldDB" id="A0AA47ML83"/>
<comment type="caution">
    <text evidence="2">The sequence shown here is derived from an EMBL/GenBank/DDBJ whole genome shotgun (WGS) entry which is preliminary data.</text>
</comment>
<dbReference type="Proteomes" id="UP001174136">
    <property type="component" value="Unassembled WGS sequence"/>
</dbReference>
<keyword evidence="3" id="KW-1185">Reference proteome</keyword>